<feature type="transmembrane region" description="Helical" evidence="8">
    <location>
        <begin position="100"/>
        <end position="121"/>
    </location>
</feature>
<keyword evidence="3 7" id="KW-0813">Transport</keyword>
<dbReference type="AlphaFoldDB" id="A0A2A4ITP2"/>
<dbReference type="PRINTS" id="PR00783">
    <property type="entry name" value="MINTRINSICP"/>
</dbReference>
<reference evidence="9" key="1">
    <citation type="submission" date="2017-09" db="EMBL/GenBank/DDBJ databases">
        <title>Contemporary evolution of a Lepidopteran species, Heliothis virescens, in response to modern agricultural practices.</title>
        <authorList>
            <person name="Fritz M.L."/>
            <person name="Deyonke A.M."/>
            <person name="Papanicolaou A."/>
            <person name="Micinski S."/>
            <person name="Westbrook J."/>
            <person name="Gould F."/>
        </authorList>
    </citation>
    <scope>NUCLEOTIDE SEQUENCE [LARGE SCALE GENOMIC DNA]</scope>
    <source>
        <strain evidence="9">HvINT-</strain>
        <tissue evidence="9">Whole body</tissue>
    </source>
</reference>
<keyword evidence="4 7" id="KW-0812">Transmembrane</keyword>
<comment type="caution">
    <text evidence="9">The sequence shown here is derived from an EMBL/GenBank/DDBJ whole genome shotgun (WGS) entry which is preliminary data.</text>
</comment>
<name>A0A2A4ITP2_HELVI</name>
<dbReference type="PROSITE" id="PS00221">
    <property type="entry name" value="MIP"/>
    <property type="match status" value="1"/>
</dbReference>
<feature type="transmembrane region" description="Helical" evidence="8">
    <location>
        <begin position="74"/>
        <end position="94"/>
    </location>
</feature>
<dbReference type="PANTHER" id="PTHR19139:SF270">
    <property type="entry name" value="ENTOMOGLYCEROPORIN 1-RELATED"/>
    <property type="match status" value="1"/>
</dbReference>
<evidence type="ECO:0008006" key="10">
    <source>
        <dbReference type="Google" id="ProtNLM"/>
    </source>
</evidence>
<comment type="similarity">
    <text evidence="2 7">Belongs to the MIP/aquaporin (TC 1.A.8) family.</text>
</comment>
<feature type="transmembrane region" description="Helical" evidence="8">
    <location>
        <begin position="133"/>
        <end position="154"/>
    </location>
</feature>
<evidence type="ECO:0000256" key="6">
    <source>
        <dbReference type="ARBA" id="ARBA00023136"/>
    </source>
</evidence>
<dbReference type="EMBL" id="NWSH01008553">
    <property type="protein sequence ID" value="PCG62503.1"/>
    <property type="molecule type" value="Genomic_DNA"/>
</dbReference>
<dbReference type="InterPro" id="IPR022357">
    <property type="entry name" value="MIP_CS"/>
</dbReference>
<dbReference type="SUPFAM" id="SSF81338">
    <property type="entry name" value="Aquaporin-like"/>
    <property type="match status" value="1"/>
</dbReference>
<keyword evidence="6 8" id="KW-0472">Membrane</keyword>
<feature type="transmembrane region" description="Helical" evidence="8">
    <location>
        <begin position="42"/>
        <end position="62"/>
    </location>
</feature>
<sequence>MSCVPAPGTDASVYPAFGFGSAVMFNVQIFGHISGAHMNPAVTLASVIWGGTSLVLGIFYVIAQCAGSTAGYGMLILVCPIELLEGGVCVTRLIDGMSPYQALGVEISITSALCFVCMSVWDPVNEKKVDSIPLKFGVTILGLIFIAGPLTGASMNPARSLGPAVWSQQWAHQWLYWVGPLLGGGLAAVIYKYVLMKKLITLKE</sequence>
<evidence type="ECO:0000256" key="4">
    <source>
        <dbReference type="ARBA" id="ARBA00022692"/>
    </source>
</evidence>
<dbReference type="GO" id="GO:0015267">
    <property type="term" value="F:channel activity"/>
    <property type="evidence" value="ECO:0007669"/>
    <property type="project" value="InterPro"/>
</dbReference>
<evidence type="ECO:0000256" key="2">
    <source>
        <dbReference type="ARBA" id="ARBA00006175"/>
    </source>
</evidence>
<dbReference type="Gene3D" id="1.20.1080.10">
    <property type="entry name" value="Glycerol uptake facilitator protein"/>
    <property type="match status" value="1"/>
</dbReference>
<proteinExistence type="inferred from homology"/>
<dbReference type="PANTHER" id="PTHR19139">
    <property type="entry name" value="AQUAPORIN TRANSPORTER"/>
    <property type="match status" value="1"/>
</dbReference>
<gene>
    <name evidence="9" type="ORF">B5V51_14297</name>
</gene>
<evidence type="ECO:0000256" key="5">
    <source>
        <dbReference type="ARBA" id="ARBA00022989"/>
    </source>
</evidence>
<organism evidence="9">
    <name type="scientific">Heliothis virescens</name>
    <name type="common">Tobacco budworm moth</name>
    <dbReference type="NCBI Taxonomy" id="7102"/>
    <lineage>
        <taxon>Eukaryota</taxon>
        <taxon>Metazoa</taxon>
        <taxon>Ecdysozoa</taxon>
        <taxon>Arthropoda</taxon>
        <taxon>Hexapoda</taxon>
        <taxon>Insecta</taxon>
        <taxon>Pterygota</taxon>
        <taxon>Neoptera</taxon>
        <taxon>Endopterygota</taxon>
        <taxon>Lepidoptera</taxon>
        <taxon>Glossata</taxon>
        <taxon>Ditrysia</taxon>
        <taxon>Noctuoidea</taxon>
        <taxon>Noctuidae</taxon>
        <taxon>Heliothinae</taxon>
        <taxon>Heliothis</taxon>
    </lineage>
</organism>
<comment type="subcellular location">
    <subcellularLocation>
        <location evidence="1">Membrane</location>
        <topology evidence="1">Multi-pass membrane protein</topology>
    </subcellularLocation>
</comment>
<evidence type="ECO:0000313" key="9">
    <source>
        <dbReference type="EMBL" id="PCG62503.1"/>
    </source>
</evidence>
<keyword evidence="5 8" id="KW-1133">Transmembrane helix</keyword>
<dbReference type="InterPro" id="IPR023271">
    <property type="entry name" value="Aquaporin-like"/>
</dbReference>
<evidence type="ECO:0000256" key="3">
    <source>
        <dbReference type="ARBA" id="ARBA00022448"/>
    </source>
</evidence>
<evidence type="ECO:0000256" key="1">
    <source>
        <dbReference type="ARBA" id="ARBA00004141"/>
    </source>
</evidence>
<dbReference type="GO" id="GO:0005886">
    <property type="term" value="C:plasma membrane"/>
    <property type="evidence" value="ECO:0007669"/>
    <property type="project" value="TreeGrafter"/>
</dbReference>
<evidence type="ECO:0000256" key="8">
    <source>
        <dbReference type="SAM" id="Phobius"/>
    </source>
</evidence>
<dbReference type="STRING" id="7102.A0A2A4ITP2"/>
<dbReference type="InterPro" id="IPR034294">
    <property type="entry name" value="Aquaporin_transptr"/>
</dbReference>
<feature type="transmembrane region" description="Helical" evidence="8">
    <location>
        <begin position="12"/>
        <end position="30"/>
    </location>
</feature>
<dbReference type="Pfam" id="PF00230">
    <property type="entry name" value="MIP"/>
    <property type="match status" value="1"/>
</dbReference>
<evidence type="ECO:0000256" key="7">
    <source>
        <dbReference type="RuleBase" id="RU000477"/>
    </source>
</evidence>
<protein>
    <recommendedName>
        <fullName evidence="10">Aquaporin</fullName>
    </recommendedName>
</protein>
<accession>A0A2A4ITP2</accession>
<dbReference type="InterPro" id="IPR000425">
    <property type="entry name" value="MIP"/>
</dbReference>
<feature type="transmembrane region" description="Helical" evidence="8">
    <location>
        <begin position="174"/>
        <end position="194"/>
    </location>
</feature>